<dbReference type="InterPro" id="IPR045034">
    <property type="entry name" value="O-acyltransferase_WSD1-like"/>
</dbReference>
<evidence type="ECO:0000313" key="3">
    <source>
        <dbReference type="Proteomes" id="UP000198287"/>
    </source>
</evidence>
<evidence type="ECO:0000259" key="1">
    <source>
        <dbReference type="Pfam" id="PF06974"/>
    </source>
</evidence>
<protein>
    <submittedName>
        <fullName evidence="2">Putative diacylglycerol O-acyltransferase tgs2</fullName>
    </submittedName>
</protein>
<dbReference type="GO" id="GO:0008374">
    <property type="term" value="F:O-acyltransferase activity"/>
    <property type="evidence" value="ECO:0007669"/>
    <property type="project" value="InterPro"/>
</dbReference>
<comment type="caution">
    <text evidence="2">The sequence shown here is derived from an EMBL/GenBank/DDBJ whole genome shotgun (WGS) entry which is preliminary data.</text>
</comment>
<feature type="domain" description="O-acyltransferase WSD1 C-terminal" evidence="1">
    <location>
        <begin position="328"/>
        <end position="457"/>
    </location>
</feature>
<proteinExistence type="predicted"/>
<dbReference type="GO" id="GO:0005886">
    <property type="term" value="C:plasma membrane"/>
    <property type="evidence" value="ECO:0007669"/>
    <property type="project" value="TreeGrafter"/>
</dbReference>
<accession>A0A226EQ37</accession>
<sequence>MGKVLSSRSIPAASEDLYENPRMTIVLGIVCEGNNLELQSIREIVKKEAILARDSNGNLKYPELGQNITTWMGYSFWKPIKDFKLEDHINYFDDSENSELTASELSHHLRTMSLRPFSKSSALWELRIVPNFYFDNETHKPSELELQEKYSLLIFRCHHSLGDGLSLLQLFDKFALTNKVILHPKSNVDMIGGNLCRWFKFLVKLPHDLGIFMFNSKMKPGKVLWRKQVLNKKASQSSVVKKLLPTISEEDGTFSGSVSGEFPFSRIQELSQQYRVSSGTSIILAGVCSVVRTFMLQSQEQDKLTDVPLQVNFPLPRRSDKLRNHAMVTSIMLPIGEEDSVQRLLKIEKALALAKSSTLTIFSVYAVNILTALPDCIMRKVMKRLYQKDKIFFSNFAGPLQPIDMFGSLVKRFYFTCGMVKDSNTLGMTIGSYAGNVAYSIAADQRLIPSCEIAKSYTNIFLKELEILEQSFVV</sequence>
<organism evidence="2 3">
    <name type="scientific">Folsomia candida</name>
    <name type="common">Springtail</name>
    <dbReference type="NCBI Taxonomy" id="158441"/>
    <lineage>
        <taxon>Eukaryota</taxon>
        <taxon>Metazoa</taxon>
        <taxon>Ecdysozoa</taxon>
        <taxon>Arthropoda</taxon>
        <taxon>Hexapoda</taxon>
        <taxon>Collembola</taxon>
        <taxon>Entomobryomorpha</taxon>
        <taxon>Isotomoidea</taxon>
        <taxon>Isotomidae</taxon>
        <taxon>Proisotominae</taxon>
        <taxon>Folsomia</taxon>
    </lineage>
</organism>
<keyword evidence="2" id="KW-0012">Acyltransferase</keyword>
<dbReference type="EMBL" id="LNIX01000002">
    <property type="protein sequence ID" value="OXA59164.1"/>
    <property type="molecule type" value="Genomic_DNA"/>
</dbReference>
<dbReference type="GO" id="GO:0019432">
    <property type="term" value="P:triglyceride biosynthetic process"/>
    <property type="evidence" value="ECO:0007669"/>
    <property type="project" value="TreeGrafter"/>
</dbReference>
<dbReference type="AlphaFoldDB" id="A0A226EQ37"/>
<dbReference type="PANTHER" id="PTHR31650:SF1">
    <property type="entry name" value="WAX ESTER SYNTHASE_DIACYLGLYCEROL ACYLTRANSFERASE 4-RELATED"/>
    <property type="match status" value="1"/>
</dbReference>
<reference evidence="2 3" key="1">
    <citation type="submission" date="2015-12" db="EMBL/GenBank/DDBJ databases">
        <title>The genome of Folsomia candida.</title>
        <authorList>
            <person name="Faddeeva A."/>
            <person name="Derks M.F."/>
            <person name="Anvar Y."/>
            <person name="Smit S."/>
            <person name="Van Straalen N."/>
            <person name="Roelofs D."/>
        </authorList>
    </citation>
    <scope>NUCLEOTIDE SEQUENCE [LARGE SCALE GENOMIC DNA]</scope>
    <source>
        <strain evidence="2 3">VU population</strain>
        <tissue evidence="2">Whole body</tissue>
    </source>
</reference>
<dbReference type="Proteomes" id="UP000198287">
    <property type="component" value="Unassembled WGS sequence"/>
</dbReference>
<evidence type="ECO:0000313" key="2">
    <source>
        <dbReference type="EMBL" id="OXA59164.1"/>
    </source>
</evidence>
<dbReference type="OrthoDB" id="8196708at2759"/>
<name>A0A226EQ37_FOLCA</name>
<keyword evidence="2" id="KW-0808">Transferase</keyword>
<dbReference type="Pfam" id="PF06974">
    <property type="entry name" value="WS_DGAT_C"/>
    <property type="match status" value="1"/>
</dbReference>
<gene>
    <name evidence="2" type="ORF">Fcan01_05534</name>
</gene>
<dbReference type="InterPro" id="IPR009721">
    <property type="entry name" value="O-acyltransferase_WSD1_C"/>
</dbReference>
<dbReference type="PANTHER" id="PTHR31650">
    <property type="entry name" value="O-ACYLTRANSFERASE (WSD1-LIKE) FAMILY PROTEIN"/>
    <property type="match status" value="1"/>
</dbReference>
<keyword evidence="3" id="KW-1185">Reference proteome</keyword>